<evidence type="ECO:0000313" key="12">
    <source>
        <dbReference type="EMBL" id="KAL3418150.1"/>
    </source>
</evidence>
<keyword evidence="3" id="KW-1003">Cell membrane</keyword>
<keyword evidence="6 8" id="KW-0472">Membrane</keyword>
<evidence type="ECO:0000256" key="1">
    <source>
        <dbReference type="ARBA" id="ARBA00004651"/>
    </source>
</evidence>
<feature type="transmembrane region" description="Helical" evidence="8">
    <location>
        <begin position="264"/>
        <end position="283"/>
    </location>
</feature>
<keyword evidence="13" id="KW-1185">Reference proteome</keyword>
<feature type="compositionally biased region" description="Basic and acidic residues" evidence="7">
    <location>
        <begin position="49"/>
        <end position="89"/>
    </location>
</feature>
<evidence type="ECO:0000256" key="2">
    <source>
        <dbReference type="ARBA" id="ARBA00009033"/>
    </source>
</evidence>
<feature type="compositionally biased region" description="Polar residues" evidence="7">
    <location>
        <begin position="1"/>
        <end position="12"/>
    </location>
</feature>
<protein>
    <submittedName>
        <fullName evidence="12">NupC family nucleoside transporter</fullName>
    </submittedName>
</protein>
<feature type="transmembrane region" description="Helical" evidence="8">
    <location>
        <begin position="373"/>
        <end position="395"/>
    </location>
</feature>
<feature type="transmembrane region" description="Helical" evidence="8">
    <location>
        <begin position="138"/>
        <end position="160"/>
    </location>
</feature>
<feature type="transmembrane region" description="Helical" evidence="8">
    <location>
        <begin position="560"/>
        <end position="584"/>
    </location>
</feature>
<evidence type="ECO:0000256" key="6">
    <source>
        <dbReference type="ARBA" id="ARBA00023136"/>
    </source>
</evidence>
<feature type="transmembrane region" description="Helical" evidence="8">
    <location>
        <begin position="330"/>
        <end position="352"/>
    </location>
</feature>
<feature type="transmembrane region" description="Helical" evidence="8">
    <location>
        <begin position="596"/>
        <end position="618"/>
    </location>
</feature>
<feature type="transmembrane region" description="Helical" evidence="8">
    <location>
        <begin position="241"/>
        <end position="258"/>
    </location>
</feature>
<accession>A0ABR4P4B0</accession>
<feature type="domain" description="Nucleoside transporter/FeoB GTPase Gate" evidence="11">
    <location>
        <begin position="300"/>
        <end position="397"/>
    </location>
</feature>
<feature type="transmembrane region" description="Helical" evidence="8">
    <location>
        <begin position="101"/>
        <end position="118"/>
    </location>
</feature>
<feature type="domain" description="Concentrative nucleoside transporter C-terminal" evidence="10">
    <location>
        <begin position="402"/>
        <end position="615"/>
    </location>
</feature>
<reference evidence="12 13" key="1">
    <citation type="submission" date="2024-06" db="EMBL/GenBank/DDBJ databases">
        <title>Complete genome of Phlyctema vagabunda strain 19-DSS-EL-015.</title>
        <authorList>
            <person name="Fiorenzani C."/>
        </authorList>
    </citation>
    <scope>NUCLEOTIDE SEQUENCE [LARGE SCALE GENOMIC DNA]</scope>
    <source>
        <strain evidence="12 13">19-DSS-EL-015</strain>
    </source>
</reference>
<dbReference type="PANTHER" id="PTHR10590">
    <property type="entry name" value="SODIUM/NUCLEOSIDE COTRANSPORTER"/>
    <property type="match status" value="1"/>
</dbReference>
<gene>
    <name evidence="12" type="ORF">PVAG01_09865</name>
</gene>
<dbReference type="InterPro" id="IPR011657">
    <property type="entry name" value="CNT_C_dom"/>
</dbReference>
<dbReference type="Proteomes" id="UP001629113">
    <property type="component" value="Unassembled WGS sequence"/>
</dbReference>
<evidence type="ECO:0000259" key="9">
    <source>
        <dbReference type="Pfam" id="PF01773"/>
    </source>
</evidence>
<evidence type="ECO:0000256" key="7">
    <source>
        <dbReference type="SAM" id="MobiDB-lite"/>
    </source>
</evidence>
<keyword evidence="4 8" id="KW-0812">Transmembrane</keyword>
<feature type="domain" description="Concentrative nucleoside transporter N-terminal" evidence="9">
    <location>
        <begin position="217"/>
        <end position="287"/>
    </location>
</feature>
<proteinExistence type="inferred from homology"/>
<comment type="subcellular location">
    <subcellularLocation>
        <location evidence="1">Cell membrane</location>
        <topology evidence="1">Multi-pass membrane protein</topology>
    </subcellularLocation>
</comment>
<name>A0ABR4P4B0_9HELO</name>
<dbReference type="PANTHER" id="PTHR10590:SF4">
    <property type="entry name" value="SOLUTE CARRIER FAMILY 28 MEMBER 3"/>
    <property type="match status" value="1"/>
</dbReference>
<evidence type="ECO:0000256" key="4">
    <source>
        <dbReference type="ARBA" id="ARBA00022692"/>
    </source>
</evidence>
<feature type="transmembrane region" description="Helical" evidence="8">
    <location>
        <begin position="181"/>
        <end position="200"/>
    </location>
</feature>
<feature type="transmembrane region" description="Helical" evidence="8">
    <location>
        <begin position="212"/>
        <end position="229"/>
    </location>
</feature>
<evidence type="ECO:0000259" key="10">
    <source>
        <dbReference type="Pfam" id="PF07662"/>
    </source>
</evidence>
<dbReference type="InterPro" id="IPR008276">
    <property type="entry name" value="C_nuclsd_transpt"/>
</dbReference>
<feature type="region of interest" description="Disordered" evidence="7">
    <location>
        <begin position="1"/>
        <end position="89"/>
    </location>
</feature>
<dbReference type="InterPro" id="IPR011642">
    <property type="entry name" value="Gate_dom"/>
</dbReference>
<dbReference type="Pfam" id="PF07662">
    <property type="entry name" value="Nucleos_tra2_C"/>
    <property type="match status" value="1"/>
</dbReference>
<sequence length="620" mass="68833">MTTTPLQMSSHSGVDDRNNTANGPAIAGNARELSTVTEVRKKSAPNGQQKEEISKHGSTDTMSEKSVHVEIDPERADDQQGDNDRSEKVRRIQRRLRPSKLVVCISCWLLVTTWWIVGLVYHRDNKDGRVYYNWVQPFLLWLAVSIRIVTIFFPARLVLIPLRLVWTQSVAKMEERIPQRFRTLASAFIVFAAIMIGAFVPAEQEYNKRSDRAVGLFGYLVFILGLYLTSRHRHHINWRSVIVGILVQFIIAVFVLRTQVGKDIFQFLSQVFTTFLSFSYVGVAWLTDEATSKSFWFIIGSLPVFIFFAAIVQMGYYVGFIQWIVSKCSYIFYWMLNISGVEAIVAVITPFMGMGEAAIMIKGFIPHLTQAEIHQVMTCGFATISGALMVVYIHMGANGQAVVSSCLMSIPVSVVTSKLRVPETEVPVTTSHVSNLRVDQGDDDDAETGVLHALSNGAWIGLKVAGMVLANVLVIISLVALANGVLHWTFKYIQAPNVTIEQIYGYFFYPVAFLMGVPRDELYLVGQLLGVKTIQNEFVAFGYLTTGPEFAGLSQRANLIATYAICGFANIGSIAILVGVYGQFSPQRRGDFTKEAISACFCGALSTFMSASLAGMLFSI</sequence>
<dbReference type="EMBL" id="JBFCZG010000009">
    <property type="protein sequence ID" value="KAL3418150.1"/>
    <property type="molecule type" value="Genomic_DNA"/>
</dbReference>
<dbReference type="InterPro" id="IPR002668">
    <property type="entry name" value="CNT_N_dom"/>
</dbReference>
<feature type="transmembrane region" description="Helical" evidence="8">
    <location>
        <begin position="464"/>
        <end position="486"/>
    </location>
</feature>
<feature type="transmembrane region" description="Helical" evidence="8">
    <location>
        <begin position="295"/>
        <end position="318"/>
    </location>
</feature>
<evidence type="ECO:0000313" key="13">
    <source>
        <dbReference type="Proteomes" id="UP001629113"/>
    </source>
</evidence>
<evidence type="ECO:0000256" key="3">
    <source>
        <dbReference type="ARBA" id="ARBA00022475"/>
    </source>
</evidence>
<dbReference type="Pfam" id="PF01773">
    <property type="entry name" value="Nucleos_tra2_N"/>
    <property type="match status" value="1"/>
</dbReference>
<dbReference type="Pfam" id="PF07670">
    <property type="entry name" value="Gate"/>
    <property type="match status" value="1"/>
</dbReference>
<organism evidence="12 13">
    <name type="scientific">Phlyctema vagabunda</name>
    <dbReference type="NCBI Taxonomy" id="108571"/>
    <lineage>
        <taxon>Eukaryota</taxon>
        <taxon>Fungi</taxon>
        <taxon>Dikarya</taxon>
        <taxon>Ascomycota</taxon>
        <taxon>Pezizomycotina</taxon>
        <taxon>Leotiomycetes</taxon>
        <taxon>Helotiales</taxon>
        <taxon>Dermateaceae</taxon>
        <taxon>Phlyctema</taxon>
    </lineage>
</organism>
<comment type="caution">
    <text evidence="12">The sequence shown here is derived from an EMBL/GenBank/DDBJ whole genome shotgun (WGS) entry which is preliminary data.</text>
</comment>
<evidence type="ECO:0000259" key="11">
    <source>
        <dbReference type="Pfam" id="PF07670"/>
    </source>
</evidence>
<comment type="similarity">
    <text evidence="2">Belongs to the concentrative nucleoside transporter (CNT) (TC 2.A.41) family.</text>
</comment>
<keyword evidence="5 8" id="KW-1133">Transmembrane helix</keyword>
<evidence type="ECO:0000256" key="8">
    <source>
        <dbReference type="SAM" id="Phobius"/>
    </source>
</evidence>
<evidence type="ECO:0000256" key="5">
    <source>
        <dbReference type="ARBA" id="ARBA00022989"/>
    </source>
</evidence>